<organism evidence="4 5">
    <name type="scientific">Lecanosticta acicola</name>
    <dbReference type="NCBI Taxonomy" id="111012"/>
    <lineage>
        <taxon>Eukaryota</taxon>
        <taxon>Fungi</taxon>
        <taxon>Dikarya</taxon>
        <taxon>Ascomycota</taxon>
        <taxon>Pezizomycotina</taxon>
        <taxon>Dothideomycetes</taxon>
        <taxon>Dothideomycetidae</taxon>
        <taxon>Mycosphaerellales</taxon>
        <taxon>Mycosphaerellaceae</taxon>
        <taxon>Lecanosticta</taxon>
    </lineage>
</organism>
<dbReference type="Gene3D" id="3.30.1120.90">
    <property type="entry name" value="Nucleosome assembly protein"/>
    <property type="match status" value="1"/>
</dbReference>
<feature type="region of interest" description="Disordered" evidence="3">
    <location>
        <begin position="297"/>
        <end position="350"/>
    </location>
</feature>
<dbReference type="AlphaFoldDB" id="A0AAI8YVZ1"/>
<feature type="region of interest" description="Disordered" evidence="3">
    <location>
        <begin position="218"/>
        <end position="273"/>
    </location>
</feature>
<accession>A0AAI8YVZ1</accession>
<feature type="compositionally biased region" description="Basic and acidic residues" evidence="3">
    <location>
        <begin position="221"/>
        <end position="242"/>
    </location>
</feature>
<dbReference type="Pfam" id="PF00956">
    <property type="entry name" value="NAP"/>
    <property type="match status" value="1"/>
</dbReference>
<keyword evidence="5" id="KW-1185">Reference proteome</keyword>
<dbReference type="SUPFAM" id="SSF143113">
    <property type="entry name" value="NAP-like"/>
    <property type="match status" value="1"/>
</dbReference>
<gene>
    <name evidence="4" type="ORF">LECACI_7A002970</name>
</gene>
<dbReference type="EMBL" id="CAVMBE010000014">
    <property type="protein sequence ID" value="CAK3933539.1"/>
    <property type="molecule type" value="Genomic_DNA"/>
</dbReference>
<comment type="similarity">
    <text evidence="1 2">Belongs to the nucleosome assembly protein (NAP) family.</text>
</comment>
<feature type="compositionally biased region" description="Acidic residues" evidence="3">
    <location>
        <begin position="297"/>
        <end position="322"/>
    </location>
</feature>
<dbReference type="Proteomes" id="UP001296104">
    <property type="component" value="Unassembled WGS sequence"/>
</dbReference>
<dbReference type="InterPro" id="IPR037231">
    <property type="entry name" value="NAP-like_sf"/>
</dbReference>
<dbReference type="PANTHER" id="PTHR11875">
    <property type="entry name" value="TESTIS-SPECIFIC Y-ENCODED PROTEIN"/>
    <property type="match status" value="1"/>
</dbReference>
<protein>
    <submittedName>
        <fullName evidence="4">Related to phosphatase 2a inhibitor</fullName>
    </submittedName>
</protein>
<feature type="compositionally biased region" description="Acidic residues" evidence="3">
    <location>
        <begin position="243"/>
        <end position="264"/>
    </location>
</feature>
<evidence type="ECO:0000256" key="1">
    <source>
        <dbReference type="ARBA" id="ARBA00009947"/>
    </source>
</evidence>
<name>A0AAI8YVZ1_9PEZI</name>
<evidence type="ECO:0000256" key="2">
    <source>
        <dbReference type="RuleBase" id="RU003876"/>
    </source>
</evidence>
<dbReference type="GO" id="GO:0005634">
    <property type="term" value="C:nucleus"/>
    <property type="evidence" value="ECO:0007669"/>
    <property type="project" value="InterPro"/>
</dbReference>
<reference evidence="4" key="1">
    <citation type="submission" date="2023-11" db="EMBL/GenBank/DDBJ databases">
        <authorList>
            <person name="Alioto T."/>
            <person name="Alioto T."/>
            <person name="Gomez Garrido J."/>
        </authorList>
    </citation>
    <scope>NUCLEOTIDE SEQUENCE</scope>
</reference>
<evidence type="ECO:0000313" key="4">
    <source>
        <dbReference type="EMBL" id="CAK3933539.1"/>
    </source>
</evidence>
<evidence type="ECO:0000256" key="3">
    <source>
        <dbReference type="SAM" id="MobiDB-lite"/>
    </source>
</evidence>
<dbReference type="InterPro" id="IPR002164">
    <property type="entry name" value="NAP_family"/>
</dbReference>
<dbReference type="GO" id="GO:0006334">
    <property type="term" value="P:nucleosome assembly"/>
    <property type="evidence" value="ECO:0007669"/>
    <property type="project" value="InterPro"/>
</dbReference>
<sequence>MAEEGAVSQVSYEDLAQIEDEFEEIDLEHVLMILLQVRHHYELSKPAFAKRAEAIAKIPNFWPLVFEQAPPEIDQFIQPSDSRIFAESLLNLSVTRPELPSGHPRSLSIRFEFKPNDFFEETVLEKHFSYRRAKDGWAGLVSEPVKITWKKGQDLTEGLVEDARKLFEARKGKGDMLARDLPEYQRLKKQVEHLNGAGTSFFTWFGFVSGRRWVSAEESEEANREHQQKKQKEEGKAKKQDEKEDEDGEAEEEDDDDDKEDDSDVEVHEAGEELATFLAEDLWPNAIKFFTSAQEIEEMSDIDFEEMDEDEGEEEDDDDNEPVDIRALVSEKGGRKRDSDVGPPKKKAKK</sequence>
<evidence type="ECO:0000313" key="5">
    <source>
        <dbReference type="Proteomes" id="UP001296104"/>
    </source>
</evidence>
<comment type="caution">
    <text evidence="4">The sequence shown here is derived from an EMBL/GenBank/DDBJ whole genome shotgun (WGS) entry which is preliminary data.</text>
</comment>
<proteinExistence type="inferred from homology"/>